<reference evidence="2 3" key="1">
    <citation type="journal article" date="2020" name="Mol. Plant">
        <title>The Chromosome-Based Rubber Tree Genome Provides New Insights into Spurge Genome Evolution and Rubber Biosynthesis.</title>
        <authorList>
            <person name="Liu J."/>
            <person name="Shi C."/>
            <person name="Shi C.C."/>
            <person name="Li W."/>
            <person name="Zhang Q.J."/>
            <person name="Zhang Y."/>
            <person name="Li K."/>
            <person name="Lu H.F."/>
            <person name="Shi C."/>
            <person name="Zhu S.T."/>
            <person name="Xiao Z.Y."/>
            <person name="Nan H."/>
            <person name="Yue Y."/>
            <person name="Zhu X.G."/>
            <person name="Wu Y."/>
            <person name="Hong X.N."/>
            <person name="Fan G.Y."/>
            <person name="Tong Y."/>
            <person name="Zhang D."/>
            <person name="Mao C.L."/>
            <person name="Liu Y.L."/>
            <person name="Hao S.J."/>
            <person name="Liu W.Q."/>
            <person name="Lv M.Q."/>
            <person name="Zhang H.B."/>
            <person name="Liu Y."/>
            <person name="Hu-Tang G.R."/>
            <person name="Wang J.P."/>
            <person name="Wang J.H."/>
            <person name="Sun Y.H."/>
            <person name="Ni S.B."/>
            <person name="Chen W.B."/>
            <person name="Zhang X.C."/>
            <person name="Jiao Y.N."/>
            <person name="Eichler E.E."/>
            <person name="Li G.H."/>
            <person name="Liu X."/>
            <person name="Gao L.Z."/>
        </authorList>
    </citation>
    <scope>NUCLEOTIDE SEQUENCE [LARGE SCALE GENOMIC DNA]</scope>
    <source>
        <strain evidence="3">cv. GT1</strain>
        <tissue evidence="2">Leaf</tissue>
    </source>
</reference>
<feature type="domain" description="F-box" evidence="1">
    <location>
        <begin position="214"/>
        <end position="259"/>
    </location>
</feature>
<dbReference type="Pfam" id="PF00646">
    <property type="entry name" value="F-box"/>
    <property type="match status" value="1"/>
</dbReference>
<evidence type="ECO:0000313" key="3">
    <source>
        <dbReference type="Proteomes" id="UP000467840"/>
    </source>
</evidence>
<accession>A0A6A6LES7</accession>
<proteinExistence type="predicted"/>
<dbReference type="Pfam" id="PF07734">
    <property type="entry name" value="FBA_1"/>
    <property type="match status" value="1"/>
</dbReference>
<dbReference type="EMBL" id="JAAGAX010000010">
    <property type="protein sequence ID" value="KAF2299940.1"/>
    <property type="molecule type" value="Genomic_DNA"/>
</dbReference>
<dbReference type="InterPro" id="IPR017451">
    <property type="entry name" value="F-box-assoc_interact_dom"/>
</dbReference>
<evidence type="ECO:0000313" key="2">
    <source>
        <dbReference type="EMBL" id="KAF2299940.1"/>
    </source>
</evidence>
<organism evidence="2 3">
    <name type="scientific">Hevea brasiliensis</name>
    <name type="common">Para rubber tree</name>
    <name type="synonym">Siphonia brasiliensis</name>
    <dbReference type="NCBI Taxonomy" id="3981"/>
    <lineage>
        <taxon>Eukaryota</taxon>
        <taxon>Viridiplantae</taxon>
        <taxon>Streptophyta</taxon>
        <taxon>Embryophyta</taxon>
        <taxon>Tracheophyta</taxon>
        <taxon>Spermatophyta</taxon>
        <taxon>Magnoliopsida</taxon>
        <taxon>eudicotyledons</taxon>
        <taxon>Gunneridae</taxon>
        <taxon>Pentapetalae</taxon>
        <taxon>rosids</taxon>
        <taxon>fabids</taxon>
        <taxon>Malpighiales</taxon>
        <taxon>Euphorbiaceae</taxon>
        <taxon>Crotonoideae</taxon>
        <taxon>Micrandreae</taxon>
        <taxon>Hevea</taxon>
    </lineage>
</organism>
<dbReference type="InterPro" id="IPR001810">
    <property type="entry name" value="F-box_dom"/>
</dbReference>
<dbReference type="AlphaFoldDB" id="A0A6A6LES7"/>
<dbReference type="PROSITE" id="PS50181">
    <property type="entry name" value="FBOX"/>
    <property type="match status" value="1"/>
</dbReference>
<dbReference type="SUPFAM" id="SSF81383">
    <property type="entry name" value="F-box domain"/>
    <property type="match status" value="1"/>
</dbReference>
<dbReference type="SMART" id="SM00256">
    <property type="entry name" value="FBOX"/>
    <property type="match status" value="1"/>
</dbReference>
<gene>
    <name evidence="2" type="ORF">GH714_006352</name>
</gene>
<dbReference type="PANTHER" id="PTHR31672:SF13">
    <property type="entry name" value="F-BOX PROTEIN CPR30-LIKE"/>
    <property type="match status" value="1"/>
</dbReference>
<keyword evidence="3" id="KW-1185">Reference proteome</keyword>
<dbReference type="Proteomes" id="UP000467840">
    <property type="component" value="Chromosome 4"/>
</dbReference>
<dbReference type="Gene3D" id="1.20.1280.50">
    <property type="match status" value="1"/>
</dbReference>
<dbReference type="InterPro" id="IPR036047">
    <property type="entry name" value="F-box-like_dom_sf"/>
</dbReference>
<sequence>MEEDRTLSSDPTKASKSEKVKLIEWEGYEQEVAKLWSLSSALKESEEKKLSLQQKLNSFIQESKRSLSGERVCGRFRYLQKKLRMRQRCMISQVSLLYTVKISAGPSEEQELESFRSTSKFGNHTGSKPANQGSLTILEVPLCYPVCLVGSRSYITDYIPSVEPTSSDLLLTSSSHVNMGAVEFHLFLEGRDTTRAAYAVFLLNKDTFISVVAMKRSEEFPDEVLEDILVKLTVKNLVRFMCVSKQWQFLLTSPAFARLHLHHNQYHSNSLIVTGPSGTYASMIDLENIPQQGGKDEVEGASRHLHLQFQLFPSQQYYNMTSCDGILCIALNCETLLLWNPCINEYKRLAVPERFISRGEALALGYDSSINDYKVVRFPSCWLIEHIGRSPTAVEVLTVKSNSWRRVSDYEYPYLMKRLEHQQAVVAADGVCIGLHIVV</sequence>
<dbReference type="NCBIfam" id="TIGR01640">
    <property type="entry name" value="F_box_assoc_1"/>
    <property type="match status" value="1"/>
</dbReference>
<dbReference type="InterPro" id="IPR006527">
    <property type="entry name" value="F-box-assoc_dom_typ1"/>
</dbReference>
<dbReference type="InterPro" id="IPR050796">
    <property type="entry name" value="SCF_F-box_component"/>
</dbReference>
<name>A0A6A6LES7_HEVBR</name>
<comment type="caution">
    <text evidence="2">The sequence shown here is derived from an EMBL/GenBank/DDBJ whole genome shotgun (WGS) entry which is preliminary data.</text>
</comment>
<evidence type="ECO:0000259" key="1">
    <source>
        <dbReference type="PROSITE" id="PS50181"/>
    </source>
</evidence>
<dbReference type="PANTHER" id="PTHR31672">
    <property type="entry name" value="BNACNNG10540D PROTEIN"/>
    <property type="match status" value="1"/>
</dbReference>
<protein>
    <recommendedName>
        <fullName evidence="1">F-box domain-containing protein</fullName>
    </recommendedName>
</protein>